<gene>
    <name evidence="1" type="ORF">MCOR_12064</name>
</gene>
<evidence type="ECO:0000313" key="2">
    <source>
        <dbReference type="Proteomes" id="UP000507470"/>
    </source>
</evidence>
<dbReference type="OrthoDB" id="9984961at2759"/>
<organism evidence="1 2">
    <name type="scientific">Mytilus coruscus</name>
    <name type="common">Sea mussel</name>
    <dbReference type="NCBI Taxonomy" id="42192"/>
    <lineage>
        <taxon>Eukaryota</taxon>
        <taxon>Metazoa</taxon>
        <taxon>Spiralia</taxon>
        <taxon>Lophotrochozoa</taxon>
        <taxon>Mollusca</taxon>
        <taxon>Bivalvia</taxon>
        <taxon>Autobranchia</taxon>
        <taxon>Pteriomorphia</taxon>
        <taxon>Mytilida</taxon>
        <taxon>Mytiloidea</taxon>
        <taxon>Mytilidae</taxon>
        <taxon>Mytilinae</taxon>
        <taxon>Mytilus</taxon>
    </lineage>
</organism>
<accession>A0A6J8AWD3</accession>
<protein>
    <recommendedName>
        <fullName evidence="3">Interferon-induced protein 44-like</fullName>
    </recommendedName>
</protein>
<dbReference type="PANTHER" id="PTHR14241">
    <property type="entry name" value="INTERFERON-INDUCED PROTEIN 44"/>
    <property type="match status" value="1"/>
</dbReference>
<dbReference type="PANTHER" id="PTHR14241:SF32">
    <property type="entry name" value="VWFA DOMAIN-CONTAINING PROTEIN-RELATED"/>
    <property type="match status" value="1"/>
</dbReference>
<name>A0A6J8AWD3_MYTCO</name>
<dbReference type="AlphaFoldDB" id="A0A6J8AWD3"/>
<dbReference type="Gene3D" id="3.40.50.300">
    <property type="entry name" value="P-loop containing nucleotide triphosphate hydrolases"/>
    <property type="match status" value="1"/>
</dbReference>
<keyword evidence="2" id="KW-1185">Reference proteome</keyword>
<dbReference type="CDD" id="cd00882">
    <property type="entry name" value="Ras_like_GTPase"/>
    <property type="match status" value="1"/>
</dbReference>
<dbReference type="EMBL" id="CACVKT020002054">
    <property type="protein sequence ID" value="CAC5374801.1"/>
    <property type="molecule type" value="Genomic_DNA"/>
</dbReference>
<evidence type="ECO:0008006" key="3">
    <source>
        <dbReference type="Google" id="ProtNLM"/>
    </source>
</evidence>
<dbReference type="Proteomes" id="UP000507470">
    <property type="component" value="Unassembled WGS sequence"/>
</dbReference>
<dbReference type="SUPFAM" id="SSF52540">
    <property type="entry name" value="P-loop containing nucleoside triphosphate hydrolases"/>
    <property type="match status" value="1"/>
</dbReference>
<evidence type="ECO:0000313" key="1">
    <source>
        <dbReference type="EMBL" id="CAC5374801.1"/>
    </source>
</evidence>
<reference evidence="1 2" key="1">
    <citation type="submission" date="2020-06" db="EMBL/GenBank/DDBJ databases">
        <authorList>
            <person name="Li R."/>
            <person name="Bekaert M."/>
        </authorList>
    </citation>
    <scope>NUCLEOTIDE SEQUENCE [LARGE SCALE GENOMIC DNA]</scope>
    <source>
        <strain evidence="2">wild</strain>
    </source>
</reference>
<dbReference type="InterPro" id="IPR027417">
    <property type="entry name" value="P-loop_NTPase"/>
</dbReference>
<sequence>MPVADSSYSIYDIASQGPSFGSGHDLLEFTSTVVWSGTYFQSNGYVTPGNAYSANGETSDSIISGSKQLKEIEVYLVEGNTILILASYNTSLDGQLCMYFEELKEKVERYKPMKELKVPQARVLLVGQVGAGKTSFFNTINSVFRGYITRQACSVSNVMYQIRNSVSWKALNFRLHDIRGLEADQGMDAHGMCYLLDGIPQIVLLTKIDKVCEASSEDLSQVFFSPVVQETVDRFSQILGLPRSNILPIKNYESEIELQDNVNILTLLTLQQILNSADDYMFNYLDQIEDGKLQQLNIRE</sequence>
<proteinExistence type="predicted"/>